<evidence type="ECO:0000313" key="7">
    <source>
        <dbReference type="Proteomes" id="UP000536640"/>
    </source>
</evidence>
<proteinExistence type="inferred from homology"/>
<gene>
    <name evidence="6" type="ORF">HNQ57_003008</name>
</gene>
<feature type="domain" description="Pilus formation protein N-terminal" evidence="5">
    <location>
        <begin position="52"/>
        <end position="101"/>
    </location>
</feature>
<dbReference type="PANTHER" id="PTHR30332">
    <property type="entry name" value="PROBABLE GENERAL SECRETION PATHWAY PROTEIN D"/>
    <property type="match status" value="1"/>
</dbReference>
<accession>A0A840R874</accession>
<feature type="domain" description="Type II/III secretion system secretin-like" evidence="4">
    <location>
        <begin position="443"/>
        <end position="623"/>
    </location>
</feature>
<evidence type="ECO:0000259" key="4">
    <source>
        <dbReference type="Pfam" id="PF00263"/>
    </source>
</evidence>
<evidence type="ECO:0000256" key="2">
    <source>
        <dbReference type="SAM" id="MobiDB-lite"/>
    </source>
</evidence>
<dbReference type="InterPro" id="IPR001775">
    <property type="entry name" value="GspD/PilQ"/>
</dbReference>
<evidence type="ECO:0000313" key="6">
    <source>
        <dbReference type="EMBL" id="MBB5188718.1"/>
    </source>
</evidence>
<reference evidence="6 7" key="1">
    <citation type="submission" date="2020-08" db="EMBL/GenBank/DDBJ databases">
        <title>Genomic Encyclopedia of Type Strains, Phase IV (KMG-IV): sequencing the most valuable type-strain genomes for metagenomic binning, comparative biology and taxonomic classification.</title>
        <authorList>
            <person name="Goeker M."/>
        </authorList>
    </citation>
    <scope>NUCLEOTIDE SEQUENCE [LARGE SCALE GENOMIC DNA]</scope>
    <source>
        <strain evidence="6 7">DSM 25701</strain>
    </source>
</reference>
<name>A0A840R874_9GAMM</name>
<dbReference type="InterPro" id="IPR004846">
    <property type="entry name" value="T2SS/T3SS_dom"/>
</dbReference>
<dbReference type="EMBL" id="JACHHW010000008">
    <property type="protein sequence ID" value="MBB5188718.1"/>
    <property type="molecule type" value="Genomic_DNA"/>
</dbReference>
<evidence type="ECO:0000256" key="3">
    <source>
        <dbReference type="SAM" id="SignalP"/>
    </source>
</evidence>
<feature type="compositionally biased region" description="Gly residues" evidence="2">
    <location>
        <begin position="299"/>
        <end position="328"/>
    </location>
</feature>
<feature type="region of interest" description="Disordered" evidence="2">
    <location>
        <begin position="294"/>
        <end position="328"/>
    </location>
</feature>
<keyword evidence="3" id="KW-0732">Signal</keyword>
<evidence type="ECO:0000256" key="1">
    <source>
        <dbReference type="RuleBase" id="RU004003"/>
    </source>
</evidence>
<dbReference type="AlphaFoldDB" id="A0A840R874"/>
<comment type="similarity">
    <text evidence="1">Belongs to the bacterial secretin family.</text>
</comment>
<dbReference type="PANTHER" id="PTHR30332:SF17">
    <property type="entry name" value="TYPE IV PILIATION SYSTEM PROTEIN DR_0774-RELATED"/>
    <property type="match status" value="1"/>
</dbReference>
<dbReference type="Proteomes" id="UP000536640">
    <property type="component" value="Unassembled WGS sequence"/>
</dbReference>
<organism evidence="6 7">
    <name type="scientific">Zhongshania antarctica</name>
    <dbReference type="NCBI Taxonomy" id="641702"/>
    <lineage>
        <taxon>Bacteria</taxon>
        <taxon>Pseudomonadati</taxon>
        <taxon>Pseudomonadota</taxon>
        <taxon>Gammaproteobacteria</taxon>
        <taxon>Cellvibrionales</taxon>
        <taxon>Spongiibacteraceae</taxon>
        <taxon>Zhongshania</taxon>
    </lineage>
</organism>
<dbReference type="InterPro" id="IPR050810">
    <property type="entry name" value="Bact_Secretion_Sys_Channel"/>
</dbReference>
<dbReference type="GO" id="GO:0015627">
    <property type="term" value="C:type II protein secretion system complex"/>
    <property type="evidence" value="ECO:0007669"/>
    <property type="project" value="TreeGrafter"/>
</dbReference>
<dbReference type="Pfam" id="PF13629">
    <property type="entry name" value="T2SS-T3SS_pil_N"/>
    <property type="match status" value="1"/>
</dbReference>
<comment type="caution">
    <text evidence="6">The sequence shown here is derived from an EMBL/GenBank/DDBJ whole genome shotgun (WGS) entry which is preliminary data.</text>
</comment>
<evidence type="ECO:0000259" key="5">
    <source>
        <dbReference type="Pfam" id="PF13629"/>
    </source>
</evidence>
<dbReference type="RefSeq" id="WP_184464291.1">
    <property type="nucleotide sequence ID" value="NZ_JACHHW010000008.1"/>
</dbReference>
<protein>
    <submittedName>
        <fullName evidence="6">Flp pilus assembly secretin CpaC</fullName>
    </submittedName>
</protein>
<sequence length="661" mass="69949">MKFKWNAVVIALLLAVAAPVSALPENGLKFVETADGRQSARTRELVQWTHSRLVFEKTLKRVAVGQESTMQVEVLGANEVLALAKKVGRTSIMVWYTDGSSETFLFSVVEDLSVLRSALSDIHRNIRIQLAPDRAALVLRGKVPTVDFRMAAESAARNYLDVGLGGSRGNVDVLMQSSALGAAAQDSNFRVQSSSANNSQRRNAVRGGATVINLIQVETLPLNITDKLKSAIADIGGEDVTVRRIQRGDLQDNLEDTLILGGSVENQVVLTRVLNIASRLFTGQDAESDMRAITNESGGLTGGRSSGGGNSFGGGNGQSGGNSLGGGGGLGNDLSKNIGRSTLVSVGGGRILSMIDVRDLPQVRVSVQMHEISRSRLKSWRPDLTAVSNGYDNSTVFGLNGSSQRANGASQVETALQVLGGTLLGNIQVGGSDMAFDLLFSLLEEEGISRTLSRPTLTVLAGETATFRAGGEVPVPRAFAPSGLSGDDSVGSNAAGVFSGTDFKSFGVELEVRAMVGENDKITLDLRPTISMPDTKLTQDIAGSTGSTLNSTAFNVRTINTSTRLIDGQPLIIGGLVSRDVSDNESHTPGLSSVPVLGNLAKSSSKNDSDRELIIVVTPTIVREPKHEVALWQFPANTELLLRSLVVPPKGTRNYSNGREK</sequence>
<feature type="signal peptide" evidence="3">
    <location>
        <begin position="1"/>
        <end position="22"/>
    </location>
</feature>
<dbReference type="PRINTS" id="PR00811">
    <property type="entry name" value="BCTERIALGSPD"/>
</dbReference>
<keyword evidence="7" id="KW-1185">Reference proteome</keyword>
<dbReference type="InterPro" id="IPR032789">
    <property type="entry name" value="T2SS-T3SS_pil_N"/>
</dbReference>
<dbReference type="GO" id="GO:0009306">
    <property type="term" value="P:protein secretion"/>
    <property type="evidence" value="ECO:0007669"/>
    <property type="project" value="InterPro"/>
</dbReference>
<dbReference type="Pfam" id="PF00263">
    <property type="entry name" value="Secretin"/>
    <property type="match status" value="1"/>
</dbReference>
<feature type="chain" id="PRO_5032854022" evidence="3">
    <location>
        <begin position="23"/>
        <end position="661"/>
    </location>
</feature>